<gene>
    <name evidence="1" type="ORF">HV823_21365</name>
</gene>
<evidence type="ECO:0000313" key="1">
    <source>
        <dbReference type="EMBL" id="NVP57804.1"/>
    </source>
</evidence>
<organism evidence="1 2">
    <name type="scientific">Mycoplana rhizolycopersici</name>
    <dbReference type="NCBI Taxonomy" id="2746702"/>
    <lineage>
        <taxon>Bacteria</taxon>
        <taxon>Pseudomonadati</taxon>
        <taxon>Pseudomonadota</taxon>
        <taxon>Alphaproteobacteria</taxon>
        <taxon>Hyphomicrobiales</taxon>
        <taxon>Rhizobiaceae</taxon>
        <taxon>Mycoplana</taxon>
    </lineage>
</organism>
<name>A0ABX2QJ39_9HYPH</name>
<comment type="caution">
    <text evidence="1">The sequence shown here is derived from an EMBL/GenBank/DDBJ whole genome shotgun (WGS) entry which is preliminary data.</text>
</comment>
<proteinExistence type="predicted"/>
<protein>
    <submittedName>
        <fullName evidence="1">Uncharacterized protein</fullName>
    </submittedName>
</protein>
<accession>A0ABX2QJ39</accession>
<dbReference type="Proteomes" id="UP000659172">
    <property type="component" value="Unassembled WGS sequence"/>
</dbReference>
<dbReference type="RefSeq" id="WP_176951728.1">
    <property type="nucleotide sequence ID" value="NZ_JABXYK010000016.1"/>
</dbReference>
<evidence type="ECO:0000313" key="2">
    <source>
        <dbReference type="Proteomes" id="UP000659172"/>
    </source>
</evidence>
<dbReference type="EMBL" id="JABXYK010000016">
    <property type="protein sequence ID" value="NVP57804.1"/>
    <property type="molecule type" value="Genomic_DNA"/>
</dbReference>
<reference evidence="1 2" key="1">
    <citation type="submission" date="2020-06" db="EMBL/GenBank/DDBJ databases">
        <title>Rhizobium sp.nov. isolated from the tomato plant.</title>
        <authorList>
            <person name="Thin K.K."/>
            <person name="Zhang X."/>
            <person name="He S."/>
        </authorList>
    </citation>
    <scope>NUCLEOTIDE SEQUENCE [LARGE SCALE GENOMIC DNA]</scope>
    <source>
        <strain evidence="1 2">DBTS2</strain>
    </source>
</reference>
<keyword evidence="2" id="KW-1185">Reference proteome</keyword>
<sequence length="149" mass="16007">MRGVARAVSMLLSVAISAGVWIVSGSASGFSRADMVRKEYPPPDHRDEGEELGQSIGSLEPRFSDSVHVCGVISGSDAGGFGGGISLPVLPSVEWSPGLSDKVEFRDLNLTEREPPMSEAWVDGHMPARRRSYWPPDICHTLSQTALSL</sequence>